<dbReference type="GO" id="GO:0016020">
    <property type="term" value="C:membrane"/>
    <property type="evidence" value="ECO:0007669"/>
    <property type="project" value="InterPro"/>
</dbReference>
<evidence type="ECO:0000313" key="5">
    <source>
        <dbReference type="EMBL" id="SFQ67068.1"/>
    </source>
</evidence>
<evidence type="ECO:0000313" key="6">
    <source>
        <dbReference type="Proteomes" id="UP000198734"/>
    </source>
</evidence>
<organism evidence="5 6">
    <name type="scientific">Psychrobacillus psychrotolerans</name>
    <dbReference type="NCBI Taxonomy" id="126156"/>
    <lineage>
        <taxon>Bacteria</taxon>
        <taxon>Bacillati</taxon>
        <taxon>Bacillota</taxon>
        <taxon>Bacilli</taxon>
        <taxon>Bacillales</taxon>
        <taxon>Bacillaceae</taxon>
        <taxon>Psychrobacillus</taxon>
    </lineage>
</organism>
<feature type="transmembrane region" description="Helical" evidence="3">
    <location>
        <begin position="66"/>
        <end position="86"/>
    </location>
</feature>
<feature type="transmembrane region" description="Helical" evidence="3">
    <location>
        <begin position="113"/>
        <end position="130"/>
    </location>
</feature>
<keyword evidence="3" id="KW-1133">Transmembrane helix</keyword>
<dbReference type="Proteomes" id="UP000198734">
    <property type="component" value="Unassembled WGS sequence"/>
</dbReference>
<dbReference type="AlphaFoldDB" id="A0A1I6AED5"/>
<dbReference type="InterPro" id="IPR004089">
    <property type="entry name" value="MCPsignal_dom"/>
</dbReference>
<feature type="domain" description="Methyl-accepting transducer" evidence="4">
    <location>
        <begin position="211"/>
        <end position="468"/>
    </location>
</feature>
<keyword evidence="3" id="KW-0812">Transmembrane</keyword>
<reference evidence="6" key="1">
    <citation type="submission" date="2016-10" db="EMBL/GenBank/DDBJ databases">
        <authorList>
            <person name="Varghese N."/>
            <person name="Submissions S."/>
        </authorList>
    </citation>
    <scope>NUCLEOTIDE SEQUENCE [LARGE SCALE GENOMIC DNA]</scope>
    <source>
        <strain evidence="6">DSM 11706</strain>
    </source>
</reference>
<keyword evidence="6" id="KW-1185">Reference proteome</keyword>
<accession>A0A1I6AED5</accession>
<feature type="transmembrane region" description="Helical" evidence="3">
    <location>
        <begin position="16"/>
        <end position="34"/>
    </location>
</feature>
<dbReference type="SMART" id="SM00283">
    <property type="entry name" value="MA"/>
    <property type="match status" value="1"/>
</dbReference>
<keyword evidence="1 2" id="KW-0807">Transducer</keyword>
<dbReference type="RefSeq" id="WP_175496306.1">
    <property type="nucleotide sequence ID" value="NZ_FOXU01000007.1"/>
</dbReference>
<dbReference type="Pfam" id="PF00015">
    <property type="entry name" value="MCPsignal"/>
    <property type="match status" value="1"/>
</dbReference>
<dbReference type="PROSITE" id="PS50111">
    <property type="entry name" value="CHEMOTAXIS_TRANSDUC_2"/>
    <property type="match status" value="1"/>
</dbReference>
<evidence type="ECO:0000256" key="1">
    <source>
        <dbReference type="ARBA" id="ARBA00023224"/>
    </source>
</evidence>
<sequence>MENKPFSYNLQRVHQLNLKITCFLLAIIVIPLIIDNGFGGSILYILTAAVVIAFACLNYFLKHSDIVKAVLFAALPGMAVFTLFLLDGYTLNKHYLVFITIVMAAIYFERKILITYGLIVEICVVLLYVLAPDKFLGENKSFPSFLTIFFVYNGILYMLNKLNAWGGELVSKSGEREQEASKLLQETKELVAKIEQSAHTLGIETDDVKNTSNSLATVSDTILNTTQQIAQSIQSEADSIFAMHNMMHDSKSELLQTVDLSQEAMEHSQQVNEQLSMNTQNVDQVTKQMDILSDSMNMTVSTMNDLQNSLQTVNDLLGNIKNIADQTNLLALNAAIEAARAGEHGKGFAVVADEVRKLAEESAVTASKITEVTSKLFTNSSAAQEQSLQGQTTALEGQKLLQEIATVFNNVKESSDISNVNVKNSVLAIEKVSNQFTHLLGEIDMLSAVAQQNSAATEEIVSSIYEENKLLEAIGDATTKLQTLNRDLIVLTK</sequence>
<dbReference type="GO" id="GO:0007165">
    <property type="term" value="P:signal transduction"/>
    <property type="evidence" value="ECO:0007669"/>
    <property type="project" value="UniProtKB-KW"/>
</dbReference>
<feature type="transmembrane region" description="Helical" evidence="3">
    <location>
        <begin position="40"/>
        <end position="61"/>
    </location>
</feature>
<keyword evidence="3" id="KW-0472">Membrane</keyword>
<feature type="transmembrane region" description="Helical" evidence="3">
    <location>
        <begin position="142"/>
        <end position="159"/>
    </location>
</feature>
<protein>
    <submittedName>
        <fullName evidence="5">Methyl-accepting chemotaxis protein</fullName>
    </submittedName>
</protein>
<evidence type="ECO:0000256" key="3">
    <source>
        <dbReference type="SAM" id="Phobius"/>
    </source>
</evidence>
<gene>
    <name evidence="5" type="ORF">SAMN05421670_3328</name>
</gene>
<dbReference type="Gene3D" id="1.10.287.950">
    <property type="entry name" value="Methyl-accepting chemotaxis protein"/>
    <property type="match status" value="1"/>
</dbReference>
<dbReference type="PANTHER" id="PTHR32089:SF112">
    <property type="entry name" value="LYSOZYME-LIKE PROTEIN-RELATED"/>
    <property type="match status" value="1"/>
</dbReference>
<proteinExistence type="predicted"/>
<dbReference type="STRING" id="126156.SAMN05421670_3328"/>
<dbReference type="EMBL" id="FOXU01000007">
    <property type="protein sequence ID" value="SFQ67068.1"/>
    <property type="molecule type" value="Genomic_DNA"/>
</dbReference>
<dbReference type="PANTHER" id="PTHR32089">
    <property type="entry name" value="METHYL-ACCEPTING CHEMOTAXIS PROTEIN MCPB"/>
    <property type="match status" value="1"/>
</dbReference>
<dbReference type="SUPFAM" id="SSF58104">
    <property type="entry name" value="Methyl-accepting chemotaxis protein (MCP) signaling domain"/>
    <property type="match status" value="1"/>
</dbReference>
<evidence type="ECO:0000256" key="2">
    <source>
        <dbReference type="PROSITE-ProRule" id="PRU00284"/>
    </source>
</evidence>
<name>A0A1I6AED5_9BACI</name>
<evidence type="ECO:0000259" key="4">
    <source>
        <dbReference type="PROSITE" id="PS50111"/>
    </source>
</evidence>